<dbReference type="Pfam" id="PF00892">
    <property type="entry name" value="EamA"/>
    <property type="match status" value="1"/>
</dbReference>
<comment type="subcellular location">
    <subcellularLocation>
        <location evidence="1 6">Membrane</location>
        <topology evidence="1 6">Multi-pass membrane protein</topology>
    </subcellularLocation>
</comment>
<reference evidence="8" key="1">
    <citation type="submission" date="2023-04" db="EMBL/GenBank/DDBJ databases">
        <authorList>
            <person name="Vijverberg K."/>
            <person name="Xiong W."/>
            <person name="Schranz E."/>
        </authorList>
    </citation>
    <scope>NUCLEOTIDE SEQUENCE</scope>
</reference>
<dbReference type="Proteomes" id="UP001177003">
    <property type="component" value="Chromosome 8"/>
</dbReference>
<accession>A0AA35ZNL0</accession>
<dbReference type="GO" id="GO:0016020">
    <property type="term" value="C:membrane"/>
    <property type="evidence" value="ECO:0007669"/>
    <property type="project" value="UniProtKB-SubCell"/>
</dbReference>
<keyword evidence="9" id="KW-1185">Reference proteome</keyword>
<feature type="domain" description="EamA" evidence="7">
    <location>
        <begin position="24"/>
        <end position="102"/>
    </location>
</feature>
<dbReference type="InterPro" id="IPR037185">
    <property type="entry name" value="EmrE-like"/>
</dbReference>
<name>A0AA35ZNL0_LACSI</name>
<dbReference type="SUPFAM" id="SSF103481">
    <property type="entry name" value="Multidrug resistance efflux transporter EmrE"/>
    <property type="match status" value="1"/>
</dbReference>
<dbReference type="InterPro" id="IPR000620">
    <property type="entry name" value="EamA_dom"/>
</dbReference>
<evidence type="ECO:0000256" key="5">
    <source>
        <dbReference type="ARBA" id="ARBA00023136"/>
    </source>
</evidence>
<evidence type="ECO:0000256" key="6">
    <source>
        <dbReference type="RuleBase" id="RU363077"/>
    </source>
</evidence>
<evidence type="ECO:0000256" key="1">
    <source>
        <dbReference type="ARBA" id="ARBA00004141"/>
    </source>
</evidence>
<dbReference type="AlphaFoldDB" id="A0AA35ZNL0"/>
<keyword evidence="3 6" id="KW-0812">Transmembrane</keyword>
<evidence type="ECO:0000256" key="4">
    <source>
        <dbReference type="ARBA" id="ARBA00022989"/>
    </source>
</evidence>
<evidence type="ECO:0000256" key="2">
    <source>
        <dbReference type="ARBA" id="ARBA00007635"/>
    </source>
</evidence>
<evidence type="ECO:0000256" key="3">
    <source>
        <dbReference type="ARBA" id="ARBA00022692"/>
    </source>
</evidence>
<dbReference type="PANTHER" id="PTHR31218">
    <property type="entry name" value="WAT1-RELATED PROTEIN"/>
    <property type="match status" value="1"/>
</dbReference>
<feature type="transmembrane region" description="Helical" evidence="6">
    <location>
        <begin position="59"/>
        <end position="79"/>
    </location>
</feature>
<organism evidence="8 9">
    <name type="scientific">Lactuca saligna</name>
    <name type="common">Willowleaf lettuce</name>
    <dbReference type="NCBI Taxonomy" id="75948"/>
    <lineage>
        <taxon>Eukaryota</taxon>
        <taxon>Viridiplantae</taxon>
        <taxon>Streptophyta</taxon>
        <taxon>Embryophyta</taxon>
        <taxon>Tracheophyta</taxon>
        <taxon>Spermatophyta</taxon>
        <taxon>Magnoliopsida</taxon>
        <taxon>eudicotyledons</taxon>
        <taxon>Gunneridae</taxon>
        <taxon>Pentapetalae</taxon>
        <taxon>asterids</taxon>
        <taxon>campanulids</taxon>
        <taxon>Asterales</taxon>
        <taxon>Asteraceae</taxon>
        <taxon>Cichorioideae</taxon>
        <taxon>Cichorieae</taxon>
        <taxon>Lactucinae</taxon>
        <taxon>Lactuca</taxon>
    </lineage>
</organism>
<proteinExistence type="inferred from homology"/>
<dbReference type="EMBL" id="OX465084">
    <property type="protein sequence ID" value="CAI9296010.1"/>
    <property type="molecule type" value="Genomic_DNA"/>
</dbReference>
<feature type="transmembrane region" description="Helical" evidence="6">
    <location>
        <begin position="28"/>
        <end position="47"/>
    </location>
</feature>
<feature type="transmembrane region" description="Helical" evidence="6">
    <location>
        <begin position="85"/>
        <end position="103"/>
    </location>
</feature>
<sequence>MMGTLEGSILTLVVEKANTSIWSINWDIKLFATIYNGVVCSGFAYYISGVVMQDRGPVFVTAFNPLSMVITSMLESSFLVEKLNLGNIIGAIVIVLGLYLVIWGKSKDQKQQGHEPSLNQQENGMKRSIKHSVDVVNSHGKPSSDVEVV</sequence>
<comment type="caution">
    <text evidence="6">Lacks conserved residue(s) required for the propagation of feature annotation.</text>
</comment>
<gene>
    <name evidence="8" type="ORF">LSALG_LOCUS34918</name>
</gene>
<evidence type="ECO:0000313" key="8">
    <source>
        <dbReference type="EMBL" id="CAI9296010.1"/>
    </source>
</evidence>
<protein>
    <recommendedName>
        <fullName evidence="6">WAT1-related protein</fullName>
    </recommendedName>
</protein>
<comment type="similarity">
    <text evidence="2 6">Belongs to the drug/metabolite transporter (DMT) superfamily. Plant drug/metabolite exporter (P-DME) (TC 2.A.7.4) family.</text>
</comment>
<dbReference type="InterPro" id="IPR030184">
    <property type="entry name" value="WAT1-related"/>
</dbReference>
<keyword evidence="5 6" id="KW-0472">Membrane</keyword>
<evidence type="ECO:0000313" key="9">
    <source>
        <dbReference type="Proteomes" id="UP001177003"/>
    </source>
</evidence>
<dbReference type="GO" id="GO:0022857">
    <property type="term" value="F:transmembrane transporter activity"/>
    <property type="evidence" value="ECO:0007669"/>
    <property type="project" value="InterPro"/>
</dbReference>
<evidence type="ECO:0000259" key="7">
    <source>
        <dbReference type="Pfam" id="PF00892"/>
    </source>
</evidence>
<keyword evidence="4 6" id="KW-1133">Transmembrane helix</keyword>